<evidence type="ECO:0000313" key="2">
    <source>
        <dbReference type="EMBL" id="SVA49021.1"/>
    </source>
</evidence>
<dbReference type="Pfam" id="PF13860">
    <property type="entry name" value="FlgD_ig"/>
    <property type="match status" value="1"/>
</dbReference>
<proteinExistence type="predicted"/>
<reference evidence="2" key="1">
    <citation type="submission" date="2018-05" db="EMBL/GenBank/DDBJ databases">
        <authorList>
            <person name="Lanie J.A."/>
            <person name="Ng W.-L."/>
            <person name="Kazmierczak K.M."/>
            <person name="Andrzejewski T.M."/>
            <person name="Davidsen T.M."/>
            <person name="Wayne K.J."/>
            <person name="Tettelin H."/>
            <person name="Glass J.I."/>
            <person name="Rusch D."/>
            <person name="Podicherti R."/>
            <person name="Tsui H.-C.T."/>
            <person name="Winkler M.E."/>
        </authorList>
    </citation>
    <scope>NUCLEOTIDE SEQUENCE</scope>
</reference>
<dbReference type="InterPro" id="IPR026444">
    <property type="entry name" value="Secre_tail"/>
</dbReference>
<dbReference type="EMBL" id="UINC01011072">
    <property type="protein sequence ID" value="SVA49021.1"/>
    <property type="molecule type" value="Genomic_DNA"/>
</dbReference>
<dbReference type="AlphaFoldDB" id="A0A381W9P9"/>
<dbReference type="NCBIfam" id="TIGR04183">
    <property type="entry name" value="Por_Secre_tail"/>
    <property type="match status" value="1"/>
</dbReference>
<accession>A0A381W9P9</accession>
<gene>
    <name evidence="2" type="ORF">METZ01_LOCUS101875</name>
</gene>
<feature type="non-terminal residue" evidence="2">
    <location>
        <position position="1"/>
    </location>
</feature>
<organism evidence="2">
    <name type="scientific">marine metagenome</name>
    <dbReference type="NCBI Taxonomy" id="408172"/>
    <lineage>
        <taxon>unclassified sequences</taxon>
        <taxon>metagenomes</taxon>
        <taxon>ecological metagenomes</taxon>
    </lineage>
</organism>
<dbReference type="Gene3D" id="2.60.120.260">
    <property type="entry name" value="Galactose-binding domain-like"/>
    <property type="match status" value="1"/>
</dbReference>
<dbReference type="InterPro" id="IPR025965">
    <property type="entry name" value="FlgD/Vpr_Ig-like"/>
</dbReference>
<sequence>VDGLPYSDTGTTTGYTDDYDEACPYTGSTSPDVVYSYTPDADGIMSVDLCSDGNFYDTKTYVYENDMGNLAGTVSLGPNSACNDDACANANTNYASFIGDVIVTAGNTYYIVIDGYGGDLGDYDLLLDEVAPPSPLLSYNVYRDDVIVGNADGDADQYTEFVTEVGTYDYFVTAVYDIYGESNPSNTVSVEVEGAAPTCNAPQNLTAESMGNDVSLSWEAPAGGSGWLHHDNGESTNSIGTGAAAEFSVAARFGPEHLMDYNGMSLTQIQFVHAVAEASYQVVVWTAEVGGAPNVISETDWIPGTDLPVGEWNMVDLTEAITIDWSQELWFGYNINTPSGYPAGCDSGPMVPGYGAKILWGGEWFDLTDLNAALDYNWSIQGFVDSSPGRSIASLGTIDSPTVGLDPDAEFNAQRFPEPIEVTIPLSRSLVNYRIYRDGEYFMSTTPEMTAYDDMDVPWGSHTYFVTANYDDSEACGESDPSNEVEVYLENGAPLGFSLISPPDGFELVVNEDNQDEQVAFIWTASADPDNDLVQYFLVSEGAVGEDTVENVYPGNELGNSGFEDGSNENANYPVGWDLYPDNVNHLVFETGWDMYGDPPYTFEAYEGDHSLLIWGLYNGVQGNENSVFQTWSDGSLEPGTEFSVNAWMMTNEYNSLSQGGNYAVLFAKYFGAGWSWIGMETSAAFDGTYSDNDWHNFQFDATVPDGAEIVQVGVMIVQADDNSHGTVYVDAFHMHMPMLQTGLFIPYGEMAEDALEDTVSTVVYLWDVWAWDGWDGTPSNDGPRTLTVDVSALLGIDGDGLTPDVFALHNNYPNPFNPVTNITYDIPEVSDVTLEVFNIAGQKVRTLVQKTHEPGRYRVVWGATNDYGQTLSSGMYFYRIQAGDFISVKKLILMK</sequence>
<protein>
    <recommendedName>
        <fullName evidence="1">FlgD/Vpr Ig-like domain-containing protein</fullName>
    </recommendedName>
</protein>
<dbReference type="Gene3D" id="2.60.40.4070">
    <property type="match status" value="1"/>
</dbReference>
<evidence type="ECO:0000259" key="1">
    <source>
        <dbReference type="Pfam" id="PF13860"/>
    </source>
</evidence>
<name>A0A381W9P9_9ZZZZ</name>
<feature type="domain" description="FlgD/Vpr Ig-like" evidence="1">
    <location>
        <begin position="826"/>
        <end position="883"/>
    </location>
</feature>